<keyword evidence="6" id="KW-0732">Signal</keyword>
<evidence type="ECO:0000256" key="6">
    <source>
        <dbReference type="SAM" id="SignalP"/>
    </source>
</evidence>
<feature type="chain" id="PRO_5046689149" evidence="6">
    <location>
        <begin position="25"/>
        <end position="366"/>
    </location>
</feature>
<name>A0ABM1F153_PRICU</name>
<keyword evidence="3" id="KW-0235">DNA replication</keyword>
<keyword evidence="8" id="KW-0132">Cell division</keyword>
<dbReference type="Proteomes" id="UP000695022">
    <property type="component" value="Unplaced"/>
</dbReference>
<reference evidence="8" key="1">
    <citation type="submission" date="2025-08" db="UniProtKB">
        <authorList>
            <consortium name="RefSeq"/>
        </authorList>
    </citation>
    <scope>IDENTIFICATION</scope>
</reference>
<keyword evidence="4" id="KW-0539">Nucleus</keyword>
<evidence type="ECO:0000313" key="8">
    <source>
        <dbReference type="RefSeq" id="XP_014678174.1"/>
    </source>
</evidence>
<dbReference type="InterPro" id="IPR003874">
    <property type="entry name" value="CDC45"/>
</dbReference>
<proteinExistence type="inferred from homology"/>
<sequence>YARYRAPNLRVLVLVSFNVDALCACKIIQALFQCDHIPYSIVPVQGQEDLLRAFAEHKEQIKYVLMLVFLSRARVRLNLVLYRHWSLFESMRHSRFVSCAFKVWTNKGVKRLMEFLADMGMPLVQVKQKFGSMDVQFKSHVKDWIEDRAEKYHLQRIVFGSFHTQYGYRNKYCASDVVYAVTALLEASGKDKTASDRFLEALDCLSRVNVSLLERGVEAAKLLMQAILSTVHGFIDMHQLISAGPFLYGFIQQGTPDAKLFSRPVCLQMLARFMLHAYVVTTRNKRLKSLPLVLTAPLDEEEGTSIVVGMPPHSEESQKNLFGKAFEQAAEKTNSRISQDFFDSSVIKMKTEDRSKFFDALISLMA</sequence>
<dbReference type="PANTHER" id="PTHR10507">
    <property type="entry name" value="CDC45-RELATED PROTEIN"/>
    <property type="match status" value="1"/>
</dbReference>
<feature type="signal peptide" evidence="6">
    <location>
        <begin position="1"/>
        <end position="24"/>
    </location>
</feature>
<comment type="subcellular location">
    <subcellularLocation>
        <location evidence="1">Nucleus</location>
    </subcellularLocation>
</comment>
<evidence type="ECO:0000256" key="3">
    <source>
        <dbReference type="ARBA" id="ARBA00022705"/>
    </source>
</evidence>
<dbReference type="GeneID" id="106817985"/>
<organism evidence="7 8">
    <name type="scientific">Priapulus caudatus</name>
    <name type="common">Priapulid worm</name>
    <dbReference type="NCBI Taxonomy" id="37621"/>
    <lineage>
        <taxon>Eukaryota</taxon>
        <taxon>Metazoa</taxon>
        <taxon>Ecdysozoa</taxon>
        <taxon>Scalidophora</taxon>
        <taxon>Priapulida</taxon>
        <taxon>Priapulimorpha</taxon>
        <taxon>Priapulimorphida</taxon>
        <taxon>Priapulidae</taxon>
        <taxon>Priapulus</taxon>
    </lineage>
</organism>
<evidence type="ECO:0000313" key="7">
    <source>
        <dbReference type="Proteomes" id="UP000695022"/>
    </source>
</evidence>
<protein>
    <submittedName>
        <fullName evidence="8">Cell division control protein 45 homolog</fullName>
    </submittedName>
</protein>
<evidence type="ECO:0000256" key="5">
    <source>
        <dbReference type="ARBA" id="ARBA00023306"/>
    </source>
</evidence>
<evidence type="ECO:0000256" key="1">
    <source>
        <dbReference type="ARBA" id="ARBA00004123"/>
    </source>
</evidence>
<evidence type="ECO:0000256" key="4">
    <source>
        <dbReference type="ARBA" id="ARBA00023242"/>
    </source>
</evidence>
<dbReference type="PANTHER" id="PTHR10507:SF0">
    <property type="entry name" value="CELL DIVISION CONTROL PROTEIN 45 HOMOLOG"/>
    <property type="match status" value="1"/>
</dbReference>
<dbReference type="Pfam" id="PF02724">
    <property type="entry name" value="CDC45"/>
    <property type="match status" value="2"/>
</dbReference>
<evidence type="ECO:0000256" key="2">
    <source>
        <dbReference type="ARBA" id="ARBA00010727"/>
    </source>
</evidence>
<dbReference type="GO" id="GO:0051301">
    <property type="term" value="P:cell division"/>
    <property type="evidence" value="ECO:0007669"/>
    <property type="project" value="UniProtKB-KW"/>
</dbReference>
<gene>
    <name evidence="8" type="primary">LOC106817985</name>
</gene>
<comment type="similarity">
    <text evidence="2">Belongs to the CDC45 family.</text>
</comment>
<dbReference type="RefSeq" id="XP_014678174.1">
    <property type="nucleotide sequence ID" value="XM_014822688.1"/>
</dbReference>
<keyword evidence="7" id="KW-1185">Reference proteome</keyword>
<keyword evidence="5" id="KW-0131">Cell cycle</keyword>
<accession>A0ABM1F153</accession>
<feature type="non-terminal residue" evidence="8">
    <location>
        <position position="1"/>
    </location>
</feature>